<keyword evidence="14" id="KW-1185">Reference proteome</keyword>
<evidence type="ECO:0000256" key="11">
    <source>
        <dbReference type="RuleBase" id="RU000304"/>
    </source>
</evidence>
<dbReference type="Gene3D" id="1.10.510.10">
    <property type="entry name" value="Transferase(Phosphotransferase) domain 1"/>
    <property type="match status" value="1"/>
</dbReference>
<dbReference type="InterPro" id="IPR050538">
    <property type="entry name" value="MAP_kinase_kinase_kinase"/>
</dbReference>
<feature type="domain" description="Protein kinase" evidence="12">
    <location>
        <begin position="116"/>
        <end position="371"/>
    </location>
</feature>
<dbReference type="GO" id="GO:0005737">
    <property type="term" value="C:cytoplasm"/>
    <property type="evidence" value="ECO:0007669"/>
    <property type="project" value="TreeGrafter"/>
</dbReference>
<organism evidence="13">
    <name type="scientific">Oryza glumipatula</name>
    <dbReference type="NCBI Taxonomy" id="40148"/>
    <lineage>
        <taxon>Eukaryota</taxon>
        <taxon>Viridiplantae</taxon>
        <taxon>Streptophyta</taxon>
        <taxon>Embryophyta</taxon>
        <taxon>Tracheophyta</taxon>
        <taxon>Spermatophyta</taxon>
        <taxon>Magnoliopsida</taxon>
        <taxon>Liliopsida</taxon>
        <taxon>Poales</taxon>
        <taxon>Poaceae</taxon>
        <taxon>BOP clade</taxon>
        <taxon>Oryzoideae</taxon>
        <taxon>Oryzeae</taxon>
        <taxon>Oryzinae</taxon>
        <taxon>Oryza</taxon>
    </lineage>
</organism>
<dbReference type="Proteomes" id="UP000026961">
    <property type="component" value="Chromosome 4"/>
</dbReference>
<evidence type="ECO:0000256" key="10">
    <source>
        <dbReference type="PROSITE-ProRule" id="PRU10141"/>
    </source>
</evidence>
<comment type="catalytic activity">
    <reaction evidence="9">
        <text>L-seryl-[protein] + ATP = O-phospho-L-seryl-[protein] + ADP + H(+)</text>
        <dbReference type="Rhea" id="RHEA:17989"/>
        <dbReference type="Rhea" id="RHEA-COMP:9863"/>
        <dbReference type="Rhea" id="RHEA-COMP:11604"/>
        <dbReference type="ChEBI" id="CHEBI:15378"/>
        <dbReference type="ChEBI" id="CHEBI:29999"/>
        <dbReference type="ChEBI" id="CHEBI:30616"/>
        <dbReference type="ChEBI" id="CHEBI:83421"/>
        <dbReference type="ChEBI" id="CHEBI:456216"/>
        <dbReference type="EC" id="2.7.11.25"/>
    </reaction>
</comment>
<sequence length="415" mass="46595">MAALVQLAMPVAAVPHLPEEETTPSVDVEIASPDQQHLAAAAAPSMAVFPPAADEEEEEEAVAVLLSGEFFTCWSSLSESTDDETTRRTTTESMFYIPTNGSNDVGRRRRRKVRSWSRGSFLGRGSFGMVFEGITNDGVFFAVKEVYLDDQGRYDDAQQCIFQLQQEIALLSRLQHNNIVQYYGTDKEDSNLYVFLELMSQGSLASLYQKYRLRNSHVSRYTKQILNGLIYLHDRNIVHRDVKCGNILVHRNGSVKLADFGLAKEINKFSMLKSCEGSVYWMAPEVVNPKRTYGTAADIWSLGCTVLEMLTRQLPYPNLEWAQNLFKIGRGEPPAIPKYLSKEARDFISQCLRPNPDDRPSASKLLDHPFVNSKVYNVYNGILKLRILNKASVEEYATATILSMTTLAPNALLKG</sequence>
<evidence type="ECO:0000256" key="8">
    <source>
        <dbReference type="ARBA" id="ARBA00047559"/>
    </source>
</evidence>
<protein>
    <recommendedName>
        <fullName evidence="2">mitogen-activated protein kinase kinase kinase</fullName>
        <ecNumber evidence="2">2.7.11.25</ecNumber>
    </recommendedName>
</protein>
<dbReference type="STRING" id="40148.A0A0D9ZJ41"/>
<dbReference type="GO" id="GO:0004709">
    <property type="term" value="F:MAP kinase kinase kinase activity"/>
    <property type="evidence" value="ECO:0007669"/>
    <property type="project" value="UniProtKB-EC"/>
</dbReference>
<comment type="catalytic activity">
    <reaction evidence="8">
        <text>L-threonyl-[protein] + ATP = O-phospho-L-threonyl-[protein] + ADP + H(+)</text>
        <dbReference type="Rhea" id="RHEA:46608"/>
        <dbReference type="Rhea" id="RHEA-COMP:11060"/>
        <dbReference type="Rhea" id="RHEA-COMP:11605"/>
        <dbReference type="ChEBI" id="CHEBI:15378"/>
        <dbReference type="ChEBI" id="CHEBI:30013"/>
        <dbReference type="ChEBI" id="CHEBI:30616"/>
        <dbReference type="ChEBI" id="CHEBI:61977"/>
        <dbReference type="ChEBI" id="CHEBI:456216"/>
        <dbReference type="EC" id="2.7.11.25"/>
    </reaction>
</comment>
<dbReference type="GO" id="GO:0005524">
    <property type="term" value="F:ATP binding"/>
    <property type="evidence" value="ECO:0007669"/>
    <property type="project" value="UniProtKB-UniRule"/>
</dbReference>
<dbReference type="InterPro" id="IPR008271">
    <property type="entry name" value="Ser/Thr_kinase_AS"/>
</dbReference>
<evidence type="ECO:0000313" key="14">
    <source>
        <dbReference type="Proteomes" id="UP000026961"/>
    </source>
</evidence>
<name>A0A0D9ZJ41_9ORYZ</name>
<reference evidence="13" key="1">
    <citation type="submission" date="2015-04" db="UniProtKB">
        <authorList>
            <consortium name="EnsemblPlants"/>
        </authorList>
    </citation>
    <scope>IDENTIFICATION</scope>
</reference>
<evidence type="ECO:0000313" key="13">
    <source>
        <dbReference type="EnsemblPlants" id="OGLUM04G07890.1"/>
    </source>
</evidence>
<dbReference type="EC" id="2.7.11.25" evidence="2"/>
<evidence type="ECO:0000256" key="1">
    <source>
        <dbReference type="ARBA" id="ARBA00006529"/>
    </source>
</evidence>
<dbReference type="SMART" id="SM00220">
    <property type="entry name" value="S_TKc"/>
    <property type="match status" value="1"/>
</dbReference>
<dbReference type="InterPro" id="IPR000719">
    <property type="entry name" value="Prot_kinase_dom"/>
</dbReference>
<evidence type="ECO:0000256" key="4">
    <source>
        <dbReference type="ARBA" id="ARBA00022679"/>
    </source>
</evidence>
<dbReference type="PROSITE" id="PS00108">
    <property type="entry name" value="PROTEIN_KINASE_ST"/>
    <property type="match status" value="1"/>
</dbReference>
<keyword evidence="4" id="KW-0808">Transferase</keyword>
<dbReference type="SUPFAM" id="SSF56112">
    <property type="entry name" value="Protein kinase-like (PK-like)"/>
    <property type="match status" value="1"/>
</dbReference>
<dbReference type="EnsemblPlants" id="OGLUM04G07890.1">
    <property type="protein sequence ID" value="OGLUM04G07890.1"/>
    <property type="gene ID" value="OGLUM04G07890"/>
</dbReference>
<dbReference type="InterPro" id="IPR011009">
    <property type="entry name" value="Kinase-like_dom_sf"/>
</dbReference>
<comment type="similarity">
    <text evidence="1">Belongs to the protein kinase superfamily. STE Ser/Thr protein kinase family. MAP kinase kinase kinase subfamily.</text>
</comment>
<dbReference type="PROSITE" id="PS00107">
    <property type="entry name" value="PROTEIN_KINASE_ATP"/>
    <property type="match status" value="1"/>
</dbReference>
<dbReference type="InterPro" id="IPR017441">
    <property type="entry name" value="Protein_kinase_ATP_BS"/>
</dbReference>
<evidence type="ECO:0000256" key="6">
    <source>
        <dbReference type="ARBA" id="ARBA00022777"/>
    </source>
</evidence>
<dbReference type="AlphaFoldDB" id="A0A0D9ZJ41"/>
<accession>A0A0D9ZJ41</accession>
<evidence type="ECO:0000256" key="3">
    <source>
        <dbReference type="ARBA" id="ARBA00022527"/>
    </source>
</evidence>
<dbReference type="eggNOG" id="KOG0198">
    <property type="taxonomic scope" value="Eukaryota"/>
</dbReference>
<evidence type="ECO:0000259" key="12">
    <source>
        <dbReference type="PROSITE" id="PS50011"/>
    </source>
</evidence>
<evidence type="ECO:0000256" key="9">
    <source>
        <dbReference type="ARBA" id="ARBA00048329"/>
    </source>
</evidence>
<dbReference type="GO" id="GO:1902065">
    <property type="term" value="P:response to L-glutamate"/>
    <property type="evidence" value="ECO:0007669"/>
    <property type="project" value="UniProtKB-ARBA"/>
</dbReference>
<feature type="binding site" evidence="10">
    <location>
        <position position="144"/>
    </location>
    <ligand>
        <name>ATP</name>
        <dbReference type="ChEBI" id="CHEBI:30616"/>
    </ligand>
</feature>
<evidence type="ECO:0000256" key="5">
    <source>
        <dbReference type="ARBA" id="ARBA00022741"/>
    </source>
</evidence>
<keyword evidence="6" id="KW-0418">Kinase</keyword>
<proteinExistence type="inferred from homology"/>
<reference evidence="13" key="2">
    <citation type="submission" date="2018-05" db="EMBL/GenBank/DDBJ databases">
        <title>OgluRS3 (Oryza glumaepatula Reference Sequence Version 3).</title>
        <authorList>
            <person name="Zhang J."/>
            <person name="Kudrna D."/>
            <person name="Lee S."/>
            <person name="Talag J."/>
            <person name="Welchert J."/>
            <person name="Wing R.A."/>
        </authorList>
    </citation>
    <scope>NUCLEOTIDE SEQUENCE [LARGE SCALE GENOMIC DNA]</scope>
</reference>
<dbReference type="PANTHER" id="PTHR48016">
    <property type="entry name" value="MAP KINASE KINASE KINASE SSK2-RELATED-RELATED"/>
    <property type="match status" value="1"/>
</dbReference>
<dbReference type="PROSITE" id="PS50011">
    <property type="entry name" value="PROTEIN_KINASE_DOM"/>
    <property type="match status" value="1"/>
</dbReference>
<keyword evidence="7 10" id="KW-0067">ATP-binding</keyword>
<evidence type="ECO:0000256" key="7">
    <source>
        <dbReference type="ARBA" id="ARBA00022840"/>
    </source>
</evidence>
<dbReference type="Gramene" id="OGLUM04G07890.1">
    <property type="protein sequence ID" value="OGLUM04G07890.1"/>
    <property type="gene ID" value="OGLUM04G07890"/>
</dbReference>
<keyword evidence="3 11" id="KW-0723">Serine/threonine-protein kinase</keyword>
<dbReference type="Pfam" id="PF00069">
    <property type="entry name" value="Pkinase"/>
    <property type="match status" value="1"/>
</dbReference>
<dbReference type="PANTHER" id="PTHR48016:SF29">
    <property type="entry name" value="MITOGEN-ACTIVATED PROTEIN KINASE KINASE KINASE 1-RELATED"/>
    <property type="match status" value="1"/>
</dbReference>
<evidence type="ECO:0000256" key="2">
    <source>
        <dbReference type="ARBA" id="ARBA00012406"/>
    </source>
</evidence>
<dbReference type="FunFam" id="1.10.510.10:FF:000359">
    <property type="entry name" value="Mitogen-activated protein kinase 1, putative, expressed"/>
    <property type="match status" value="1"/>
</dbReference>
<keyword evidence="5 10" id="KW-0547">Nucleotide-binding</keyword>